<dbReference type="PROSITE" id="PS50297">
    <property type="entry name" value="ANK_REP_REGION"/>
    <property type="match status" value="1"/>
</dbReference>
<dbReference type="EMBL" id="ML121533">
    <property type="protein sequence ID" value="RPB26885.1"/>
    <property type="molecule type" value="Genomic_DNA"/>
</dbReference>
<dbReference type="OrthoDB" id="539213at2759"/>
<reference evidence="2 3" key="1">
    <citation type="journal article" date="2018" name="Nat. Ecol. Evol.">
        <title>Pezizomycetes genomes reveal the molecular basis of ectomycorrhizal truffle lifestyle.</title>
        <authorList>
            <person name="Murat C."/>
            <person name="Payen T."/>
            <person name="Noel B."/>
            <person name="Kuo A."/>
            <person name="Morin E."/>
            <person name="Chen J."/>
            <person name="Kohler A."/>
            <person name="Krizsan K."/>
            <person name="Balestrini R."/>
            <person name="Da Silva C."/>
            <person name="Montanini B."/>
            <person name="Hainaut M."/>
            <person name="Levati E."/>
            <person name="Barry K.W."/>
            <person name="Belfiori B."/>
            <person name="Cichocki N."/>
            <person name="Clum A."/>
            <person name="Dockter R.B."/>
            <person name="Fauchery L."/>
            <person name="Guy J."/>
            <person name="Iotti M."/>
            <person name="Le Tacon F."/>
            <person name="Lindquist E.A."/>
            <person name="Lipzen A."/>
            <person name="Malagnac F."/>
            <person name="Mello A."/>
            <person name="Molinier V."/>
            <person name="Miyauchi S."/>
            <person name="Poulain J."/>
            <person name="Riccioni C."/>
            <person name="Rubini A."/>
            <person name="Sitrit Y."/>
            <person name="Splivallo R."/>
            <person name="Traeger S."/>
            <person name="Wang M."/>
            <person name="Zifcakova L."/>
            <person name="Wipf D."/>
            <person name="Zambonelli A."/>
            <person name="Paolocci F."/>
            <person name="Nowrousian M."/>
            <person name="Ottonello S."/>
            <person name="Baldrian P."/>
            <person name="Spatafora J.W."/>
            <person name="Henrissat B."/>
            <person name="Nagy L.G."/>
            <person name="Aury J.M."/>
            <person name="Wincker P."/>
            <person name="Grigoriev I.V."/>
            <person name="Bonfante P."/>
            <person name="Martin F.M."/>
        </authorList>
    </citation>
    <scope>NUCLEOTIDE SEQUENCE [LARGE SCALE GENOMIC DNA]</scope>
    <source>
        <strain evidence="2 3">ATCC MYA-4762</strain>
    </source>
</reference>
<evidence type="ECO:0000313" key="2">
    <source>
        <dbReference type="EMBL" id="RPB26885.1"/>
    </source>
</evidence>
<dbReference type="SUPFAM" id="SSF48403">
    <property type="entry name" value="Ankyrin repeat"/>
    <property type="match status" value="1"/>
</dbReference>
<evidence type="ECO:0000256" key="1">
    <source>
        <dbReference type="PROSITE-ProRule" id="PRU00023"/>
    </source>
</evidence>
<evidence type="ECO:0000313" key="3">
    <source>
        <dbReference type="Proteomes" id="UP000267821"/>
    </source>
</evidence>
<organism evidence="2 3">
    <name type="scientific">Terfezia boudieri ATCC MYA-4762</name>
    <dbReference type="NCBI Taxonomy" id="1051890"/>
    <lineage>
        <taxon>Eukaryota</taxon>
        <taxon>Fungi</taxon>
        <taxon>Dikarya</taxon>
        <taxon>Ascomycota</taxon>
        <taxon>Pezizomycotina</taxon>
        <taxon>Pezizomycetes</taxon>
        <taxon>Pezizales</taxon>
        <taxon>Pezizaceae</taxon>
        <taxon>Terfezia</taxon>
    </lineage>
</organism>
<proteinExistence type="predicted"/>
<sequence length="106" mass="11037">MAATVGFRQGVQFLSANGANIEATRNDTGFTPLDIQHIMDIRRGEAAIGGANIEATLSDTGVISLDTAAYHGQIDVVRLLKEKGANIEATRSNTGAASLDSATYNG</sequence>
<dbReference type="InterPro" id="IPR002110">
    <property type="entry name" value="Ankyrin_rpt"/>
</dbReference>
<dbReference type="InterPro" id="IPR036770">
    <property type="entry name" value="Ankyrin_rpt-contain_sf"/>
</dbReference>
<dbReference type="PROSITE" id="PS50088">
    <property type="entry name" value="ANK_REPEAT"/>
    <property type="match status" value="1"/>
</dbReference>
<dbReference type="Gene3D" id="1.25.40.20">
    <property type="entry name" value="Ankyrin repeat-containing domain"/>
    <property type="match status" value="1"/>
</dbReference>
<dbReference type="Pfam" id="PF00023">
    <property type="entry name" value="Ank"/>
    <property type="match status" value="1"/>
</dbReference>
<keyword evidence="3" id="KW-1185">Reference proteome</keyword>
<accession>A0A3N4MBI1</accession>
<dbReference type="Proteomes" id="UP000267821">
    <property type="component" value="Unassembled WGS sequence"/>
</dbReference>
<keyword evidence="1" id="KW-0040">ANK repeat</keyword>
<dbReference type="AlphaFoldDB" id="A0A3N4MBI1"/>
<gene>
    <name evidence="2" type="ORF">L211DRAFT_660609</name>
</gene>
<protein>
    <submittedName>
        <fullName evidence="2">Uncharacterized protein</fullName>
    </submittedName>
</protein>
<name>A0A3N4MBI1_9PEZI</name>
<dbReference type="InParanoid" id="A0A3N4MBI1"/>
<feature type="repeat" description="ANK" evidence="1">
    <location>
        <begin position="60"/>
        <end position="92"/>
    </location>
</feature>